<comment type="similarity">
    <text evidence="1">Belongs to the enoyl-CoA hydratase/isomerase family.</text>
</comment>
<dbReference type="Proteomes" id="UP001321014">
    <property type="component" value="Unassembled WGS sequence"/>
</dbReference>
<dbReference type="InterPro" id="IPR014748">
    <property type="entry name" value="Enoyl-CoA_hydra_C"/>
</dbReference>
<evidence type="ECO:0000313" key="2">
    <source>
        <dbReference type="EMBL" id="MCU9840279.1"/>
    </source>
</evidence>
<dbReference type="InterPro" id="IPR029045">
    <property type="entry name" value="ClpP/crotonase-like_dom_sf"/>
</dbReference>
<dbReference type="PANTHER" id="PTHR42964:SF1">
    <property type="entry name" value="POLYKETIDE BIOSYNTHESIS ENOYL-COA HYDRATASE PKSH-RELATED"/>
    <property type="match status" value="1"/>
</dbReference>
<comment type="caution">
    <text evidence="2">The sequence shown here is derived from an EMBL/GenBank/DDBJ whole genome shotgun (WGS) entry which is preliminary data.</text>
</comment>
<protein>
    <submittedName>
        <fullName evidence="2">Enoyl-CoA hydratase-related protein</fullName>
    </submittedName>
</protein>
<dbReference type="InterPro" id="IPR051683">
    <property type="entry name" value="Enoyl-CoA_Hydratase/Isomerase"/>
</dbReference>
<dbReference type="RefSeq" id="WP_263390155.1">
    <property type="nucleotide sequence ID" value="NZ_JAOVQN010000033.1"/>
</dbReference>
<evidence type="ECO:0000256" key="1">
    <source>
        <dbReference type="ARBA" id="ARBA00005254"/>
    </source>
</evidence>
<dbReference type="PANTHER" id="PTHR42964">
    <property type="entry name" value="ENOYL-COA HYDRATASE"/>
    <property type="match status" value="1"/>
</dbReference>
<organism evidence="2 3">
    <name type="scientific">Ruegeria marisflavi</name>
    <dbReference type="NCBI Taxonomy" id="2984152"/>
    <lineage>
        <taxon>Bacteria</taxon>
        <taxon>Pseudomonadati</taxon>
        <taxon>Pseudomonadota</taxon>
        <taxon>Alphaproteobacteria</taxon>
        <taxon>Rhodobacterales</taxon>
        <taxon>Roseobacteraceae</taxon>
        <taxon>Ruegeria</taxon>
    </lineage>
</organism>
<evidence type="ECO:0000313" key="3">
    <source>
        <dbReference type="Proteomes" id="UP001321014"/>
    </source>
</evidence>
<proteinExistence type="inferred from homology"/>
<dbReference type="Gene3D" id="1.10.12.10">
    <property type="entry name" value="Lyase 2-enoyl-coa Hydratase, Chain A, domain 2"/>
    <property type="match status" value="1"/>
</dbReference>
<dbReference type="EMBL" id="JAOVQN010000033">
    <property type="protein sequence ID" value="MCU9840279.1"/>
    <property type="molecule type" value="Genomic_DNA"/>
</dbReference>
<keyword evidence="3" id="KW-1185">Reference proteome</keyword>
<reference evidence="2 3" key="1">
    <citation type="submission" date="2022-10" db="EMBL/GenBank/DDBJ databases">
        <title>Ruegeria sp. nov., isolated from ocean surface water.</title>
        <authorList>
            <person name="He W."/>
            <person name="Wang L."/>
            <person name="Zhang D.-F."/>
        </authorList>
    </citation>
    <scope>NUCLEOTIDE SEQUENCE [LARGE SCALE GENOMIC DNA]</scope>
    <source>
        <strain evidence="2 3">WL0004</strain>
    </source>
</reference>
<dbReference type="Gene3D" id="3.90.226.10">
    <property type="entry name" value="2-enoyl-CoA Hydratase, Chain A, domain 1"/>
    <property type="match status" value="1"/>
</dbReference>
<accession>A0ABT2WWM2</accession>
<dbReference type="InterPro" id="IPR001753">
    <property type="entry name" value="Enoyl-CoA_hydra/iso"/>
</dbReference>
<dbReference type="SUPFAM" id="SSF52096">
    <property type="entry name" value="ClpP/crotonase"/>
    <property type="match status" value="1"/>
</dbReference>
<gene>
    <name evidence="2" type="ORF">OEZ49_21210</name>
</gene>
<dbReference type="CDD" id="cd06558">
    <property type="entry name" value="crotonase-like"/>
    <property type="match status" value="1"/>
</dbReference>
<sequence length="271" mass="29306">MSKTPETIELIRDGYWMTIRLNRPERRNAMTRRMTSELTDALLALRDDRAVRGITLRGNGGWFCAGGDLAEFRTDFQSGPPDRADIEAASRAAGTLFHLLNTMPQVTLALVEGGAMAGGLGLMCACDISVATEDAAFALTETTLGLPPAQIAPFVRSRVGLAKARQMMLTAPRFTGTEAGRLGLVSTVVTDHDGLEAEEVRLREALRRCAPSAVAVTKKLLLDHVEDDDAMIASAANAFAGCILSDEGREGVASFFEKRRPSWARRPEDQA</sequence>
<name>A0ABT2WWM2_9RHOB</name>
<dbReference type="Pfam" id="PF00378">
    <property type="entry name" value="ECH_1"/>
    <property type="match status" value="1"/>
</dbReference>